<sequence length="187" mass="20940">MQQIEAICFPPPPTRTQQMDNFSPLPLASSLKHQSSRSTPSPLHLPLPPSPSWSPEPSQGSKSILSLQILISSREAISWIWQQMMLLLCTSHVELAPFWIKADDLLCCRCPQNNPLLPLLSWTENMRCGTGNHHSSTVPVVSCTAAAPRHGRFCCCCYIQHEAWMIPQSEYATAPLITNIVFTCHRH</sequence>
<evidence type="ECO:0000256" key="1">
    <source>
        <dbReference type="SAM" id="MobiDB-lite"/>
    </source>
</evidence>
<organism evidence="2 3">
    <name type="scientific">Sorghum bicolor</name>
    <name type="common">Sorghum</name>
    <name type="synonym">Sorghum vulgare</name>
    <dbReference type="NCBI Taxonomy" id="4558"/>
    <lineage>
        <taxon>Eukaryota</taxon>
        <taxon>Viridiplantae</taxon>
        <taxon>Streptophyta</taxon>
        <taxon>Embryophyta</taxon>
        <taxon>Tracheophyta</taxon>
        <taxon>Spermatophyta</taxon>
        <taxon>Magnoliopsida</taxon>
        <taxon>Liliopsida</taxon>
        <taxon>Poales</taxon>
        <taxon>Poaceae</taxon>
        <taxon>PACMAD clade</taxon>
        <taxon>Panicoideae</taxon>
        <taxon>Andropogonodae</taxon>
        <taxon>Andropogoneae</taxon>
        <taxon>Sorghinae</taxon>
        <taxon>Sorghum</taxon>
    </lineage>
</organism>
<dbReference type="Proteomes" id="UP000000768">
    <property type="component" value="Chromosome 1"/>
</dbReference>
<gene>
    <name evidence="2" type="ORF">SORBI_3001G317950</name>
</gene>
<dbReference type="AlphaFoldDB" id="A0A1Z5S8L4"/>
<keyword evidence="3" id="KW-1185">Reference proteome</keyword>
<name>A0A1Z5S8L4_SORBI</name>
<accession>A0A1Z5S8L4</accession>
<reference evidence="2" key="2">
    <citation type="submission" date="2017-02" db="EMBL/GenBank/DDBJ databases">
        <title>WGS assembly of Sorghum bicolor.</title>
        <authorList>
            <person name="Paterson A."/>
            <person name="Mullet J."/>
            <person name="Bowers J."/>
            <person name="Bruggmann R."/>
            <person name="Dubchak I."/>
            <person name="Grimwood J."/>
            <person name="Gundlach H."/>
            <person name="Haberer G."/>
            <person name="Hellsten U."/>
            <person name="Mitros T."/>
            <person name="Poliakov A."/>
            <person name="Schmutz J."/>
            <person name="Spannagl M."/>
            <person name="Tang H."/>
            <person name="Wang X."/>
            <person name="Wicker T."/>
            <person name="Bharti A."/>
            <person name="Chapman J."/>
            <person name="Feltus F."/>
            <person name="Gowik U."/>
            <person name="Grigoriev I."/>
            <person name="Lyons E."/>
            <person name="Maher C."/>
            <person name="Martis M."/>
            <person name="Narechania A."/>
            <person name="Otillar R."/>
            <person name="Penning B."/>
            <person name="Salamov A."/>
            <person name="Wang Y."/>
            <person name="Zhang L."/>
            <person name="Carpita N."/>
            <person name="Freeling M."/>
            <person name="Gingle A."/>
            <person name="Hash C."/>
            <person name="Keller B."/>
            <person name="Klein P."/>
            <person name="Kresovich S."/>
            <person name="Mccann M."/>
            <person name="Ming R."/>
            <person name="Peterson D."/>
            <person name="Rahman M."/>
            <person name="Ware D."/>
            <person name="Westhoff P."/>
            <person name="Mayer K."/>
            <person name="Messing J."/>
            <person name="Sims D."/>
            <person name="Jenkins J."/>
            <person name="Shu S."/>
            <person name="Rokhsar D."/>
        </authorList>
    </citation>
    <scope>NUCLEOTIDE SEQUENCE</scope>
</reference>
<dbReference type="Gramene" id="OQU92257">
    <property type="protein sequence ID" value="OQU92257"/>
    <property type="gene ID" value="SORBI_3001G317950"/>
</dbReference>
<protein>
    <submittedName>
        <fullName evidence="2">Uncharacterized protein</fullName>
    </submittedName>
</protein>
<dbReference type="Gramene" id="OQU92258">
    <property type="protein sequence ID" value="OQU92258"/>
    <property type="gene ID" value="SORBI_3001G317950"/>
</dbReference>
<reference evidence="2 3" key="1">
    <citation type="journal article" date="2009" name="Nature">
        <title>The Sorghum bicolor genome and the diversification of grasses.</title>
        <authorList>
            <person name="Paterson A.H."/>
            <person name="Bowers J.E."/>
            <person name="Bruggmann R."/>
            <person name="Dubchak I."/>
            <person name="Grimwood J."/>
            <person name="Gundlach H."/>
            <person name="Haberer G."/>
            <person name="Hellsten U."/>
            <person name="Mitros T."/>
            <person name="Poliakov A."/>
            <person name="Schmutz J."/>
            <person name="Spannagl M."/>
            <person name="Tang H."/>
            <person name="Wang X."/>
            <person name="Wicker T."/>
            <person name="Bharti A.K."/>
            <person name="Chapman J."/>
            <person name="Feltus F.A."/>
            <person name="Gowik U."/>
            <person name="Grigoriev I.V."/>
            <person name="Lyons E."/>
            <person name="Maher C.A."/>
            <person name="Martis M."/>
            <person name="Narechania A."/>
            <person name="Otillar R.P."/>
            <person name="Penning B.W."/>
            <person name="Salamov A.A."/>
            <person name="Wang Y."/>
            <person name="Zhang L."/>
            <person name="Carpita N.C."/>
            <person name="Freeling M."/>
            <person name="Gingle A.R."/>
            <person name="Hash C.T."/>
            <person name="Keller B."/>
            <person name="Klein P."/>
            <person name="Kresovich S."/>
            <person name="McCann M.C."/>
            <person name="Ming R."/>
            <person name="Peterson D.G."/>
            <person name="Mehboob-ur-Rahman"/>
            <person name="Ware D."/>
            <person name="Westhoff P."/>
            <person name="Mayer K.F."/>
            <person name="Messing J."/>
            <person name="Rokhsar D.S."/>
        </authorList>
    </citation>
    <scope>NUCLEOTIDE SEQUENCE [LARGE SCALE GENOMIC DNA]</scope>
    <source>
        <strain evidence="3">cv. BTx623</strain>
    </source>
</reference>
<feature type="region of interest" description="Disordered" evidence="1">
    <location>
        <begin position="1"/>
        <end position="58"/>
    </location>
</feature>
<evidence type="ECO:0000313" key="3">
    <source>
        <dbReference type="Proteomes" id="UP000000768"/>
    </source>
</evidence>
<proteinExistence type="predicted"/>
<dbReference type="InParanoid" id="A0A1Z5S8L4"/>
<dbReference type="EMBL" id="CM000760">
    <property type="protein sequence ID" value="OQU92258.1"/>
    <property type="molecule type" value="Genomic_DNA"/>
</dbReference>
<reference evidence="3" key="3">
    <citation type="journal article" date="2018" name="Plant J.">
        <title>The Sorghum bicolor reference genome: improved assembly, gene annotations, a transcriptome atlas, and signatures of genome organization.</title>
        <authorList>
            <person name="McCormick R.F."/>
            <person name="Truong S.K."/>
            <person name="Sreedasyam A."/>
            <person name="Jenkins J."/>
            <person name="Shu S."/>
            <person name="Sims D."/>
            <person name="Kennedy M."/>
            <person name="Amirebrahimi M."/>
            <person name="Weers B.D."/>
            <person name="McKinley B."/>
            <person name="Mattison A."/>
            <person name="Morishige D.T."/>
            <person name="Grimwood J."/>
            <person name="Schmutz J."/>
            <person name="Mullet J.E."/>
        </authorList>
    </citation>
    <scope>NUCLEOTIDE SEQUENCE [LARGE SCALE GENOMIC DNA]</scope>
    <source>
        <strain evidence="3">cv. BTx623</strain>
    </source>
</reference>
<dbReference type="EMBL" id="CM000760">
    <property type="protein sequence ID" value="OQU92257.1"/>
    <property type="molecule type" value="Genomic_DNA"/>
</dbReference>
<evidence type="ECO:0000313" key="2">
    <source>
        <dbReference type="EMBL" id="OQU92257.1"/>
    </source>
</evidence>
<feature type="compositionally biased region" description="Pro residues" evidence="1">
    <location>
        <begin position="43"/>
        <end position="54"/>
    </location>
</feature>